<name>A0A2P6QEI3_ROSCH</name>
<gene>
    <name evidence="1" type="ORF">RchiOBHm_Chr5g0048011</name>
</gene>
<sequence>MLHSLLRLSYSIFHDSFKIEDANLNFGLRFTCKVAAAFHDMGRLVVDSGFFFICFEGRLHRTMHLQAQIWLF</sequence>
<dbReference type="EMBL" id="PDCK01000043">
    <property type="protein sequence ID" value="PRQ32585.1"/>
    <property type="molecule type" value="Genomic_DNA"/>
</dbReference>
<evidence type="ECO:0000313" key="2">
    <source>
        <dbReference type="Proteomes" id="UP000238479"/>
    </source>
</evidence>
<dbReference type="Gramene" id="PRQ32585">
    <property type="protein sequence ID" value="PRQ32585"/>
    <property type="gene ID" value="RchiOBHm_Chr5g0048011"/>
</dbReference>
<protein>
    <submittedName>
        <fullName evidence="1">Uncharacterized protein</fullName>
    </submittedName>
</protein>
<accession>A0A2P6QEI3</accession>
<reference evidence="1 2" key="1">
    <citation type="journal article" date="2018" name="Nat. Genet.">
        <title>The Rosa genome provides new insights in the design of modern roses.</title>
        <authorList>
            <person name="Bendahmane M."/>
        </authorList>
    </citation>
    <scope>NUCLEOTIDE SEQUENCE [LARGE SCALE GENOMIC DNA]</scope>
    <source>
        <strain evidence="2">cv. Old Blush</strain>
    </source>
</reference>
<proteinExistence type="predicted"/>
<dbReference type="Proteomes" id="UP000238479">
    <property type="component" value="Chromosome 5"/>
</dbReference>
<keyword evidence="2" id="KW-1185">Reference proteome</keyword>
<dbReference type="AlphaFoldDB" id="A0A2P6QEI3"/>
<organism evidence="1 2">
    <name type="scientific">Rosa chinensis</name>
    <name type="common">China rose</name>
    <dbReference type="NCBI Taxonomy" id="74649"/>
    <lineage>
        <taxon>Eukaryota</taxon>
        <taxon>Viridiplantae</taxon>
        <taxon>Streptophyta</taxon>
        <taxon>Embryophyta</taxon>
        <taxon>Tracheophyta</taxon>
        <taxon>Spermatophyta</taxon>
        <taxon>Magnoliopsida</taxon>
        <taxon>eudicotyledons</taxon>
        <taxon>Gunneridae</taxon>
        <taxon>Pentapetalae</taxon>
        <taxon>rosids</taxon>
        <taxon>fabids</taxon>
        <taxon>Rosales</taxon>
        <taxon>Rosaceae</taxon>
        <taxon>Rosoideae</taxon>
        <taxon>Rosoideae incertae sedis</taxon>
        <taxon>Rosa</taxon>
    </lineage>
</organism>
<evidence type="ECO:0000313" key="1">
    <source>
        <dbReference type="EMBL" id="PRQ32585.1"/>
    </source>
</evidence>
<comment type="caution">
    <text evidence="1">The sequence shown here is derived from an EMBL/GenBank/DDBJ whole genome shotgun (WGS) entry which is preliminary data.</text>
</comment>